<dbReference type="PANTHER" id="PTHR44086">
    <property type="entry name" value="THIOSULFATE SULFURTRANSFERASE RDL2, MITOCHONDRIAL-RELATED"/>
    <property type="match status" value="1"/>
</dbReference>
<dbReference type="PROSITE" id="PS50206">
    <property type="entry name" value="RHODANESE_3"/>
    <property type="match status" value="1"/>
</dbReference>
<organism evidence="2 3">
    <name type="scientific">Basidiobolus meristosporus CBS 931.73</name>
    <dbReference type="NCBI Taxonomy" id="1314790"/>
    <lineage>
        <taxon>Eukaryota</taxon>
        <taxon>Fungi</taxon>
        <taxon>Fungi incertae sedis</taxon>
        <taxon>Zoopagomycota</taxon>
        <taxon>Entomophthoromycotina</taxon>
        <taxon>Basidiobolomycetes</taxon>
        <taxon>Basidiobolales</taxon>
        <taxon>Basidiobolaceae</taxon>
        <taxon>Basidiobolus</taxon>
    </lineage>
</organism>
<dbReference type="Gene3D" id="3.40.250.10">
    <property type="entry name" value="Rhodanese-like domain"/>
    <property type="match status" value="1"/>
</dbReference>
<dbReference type="InParanoid" id="A0A1Y1X6I1"/>
<comment type="caution">
    <text evidence="2">The sequence shown here is derived from an EMBL/GenBank/DDBJ whole genome shotgun (WGS) entry which is preliminary data.</text>
</comment>
<dbReference type="GO" id="GO:0005739">
    <property type="term" value="C:mitochondrion"/>
    <property type="evidence" value="ECO:0007669"/>
    <property type="project" value="TreeGrafter"/>
</dbReference>
<accession>A0A1Y1X6I1</accession>
<dbReference type="AlphaFoldDB" id="A0A1Y1X6I1"/>
<evidence type="ECO:0000313" key="3">
    <source>
        <dbReference type="Proteomes" id="UP000193498"/>
    </source>
</evidence>
<evidence type="ECO:0000259" key="1">
    <source>
        <dbReference type="PROSITE" id="PS50206"/>
    </source>
</evidence>
<dbReference type="OrthoDB" id="566238at2759"/>
<protein>
    <submittedName>
        <fullName evidence="2">Rhodanese-like protein</fullName>
    </submittedName>
</protein>
<dbReference type="Proteomes" id="UP000193498">
    <property type="component" value="Unassembled WGS sequence"/>
</dbReference>
<dbReference type="SUPFAM" id="SSF52821">
    <property type="entry name" value="Rhodanese/Cell cycle control phosphatase"/>
    <property type="match status" value="1"/>
</dbReference>
<dbReference type="STRING" id="1314790.A0A1Y1X6I1"/>
<gene>
    <name evidence="2" type="ORF">K493DRAFT_292776</name>
</gene>
<dbReference type="FunCoup" id="A0A1Y1X6I1">
    <property type="interactions" value="552"/>
</dbReference>
<dbReference type="SMART" id="SM00450">
    <property type="entry name" value="RHOD"/>
    <property type="match status" value="1"/>
</dbReference>
<evidence type="ECO:0000313" key="2">
    <source>
        <dbReference type="EMBL" id="ORX81401.1"/>
    </source>
</evidence>
<dbReference type="PANTHER" id="PTHR44086:SF10">
    <property type="entry name" value="THIOSULFATE SULFURTRANSFERASE_RHODANESE-LIKE DOMAIN-CONTAINING PROTEIN 3"/>
    <property type="match status" value="1"/>
</dbReference>
<dbReference type="InterPro" id="IPR001763">
    <property type="entry name" value="Rhodanese-like_dom"/>
</dbReference>
<dbReference type="EMBL" id="MCFE01000705">
    <property type="protein sequence ID" value="ORX81401.1"/>
    <property type="molecule type" value="Genomic_DNA"/>
</dbReference>
<sequence length="136" mass="15462">MTFSTINTNPTGSLWPTQGTEITYEGIQTLIAHPPETRGILLIDVRGREEFLQGHIPTSVNLPLDELEKALHLSDEEFFRTYQFQPPKPHSRIVVSCRSGSRSTRAHKWLLEAGFQSVLNYPGGWIEFSTRQPARE</sequence>
<dbReference type="GO" id="GO:0004792">
    <property type="term" value="F:thiosulfate-cyanide sulfurtransferase activity"/>
    <property type="evidence" value="ECO:0007669"/>
    <property type="project" value="TreeGrafter"/>
</dbReference>
<keyword evidence="3" id="KW-1185">Reference proteome</keyword>
<dbReference type="InterPro" id="IPR036873">
    <property type="entry name" value="Rhodanese-like_dom_sf"/>
</dbReference>
<reference evidence="2 3" key="1">
    <citation type="submission" date="2016-07" db="EMBL/GenBank/DDBJ databases">
        <title>Pervasive Adenine N6-methylation of Active Genes in Fungi.</title>
        <authorList>
            <consortium name="DOE Joint Genome Institute"/>
            <person name="Mondo S.J."/>
            <person name="Dannebaum R.O."/>
            <person name="Kuo R.C."/>
            <person name="Labutti K."/>
            <person name="Haridas S."/>
            <person name="Kuo A."/>
            <person name="Salamov A."/>
            <person name="Ahrendt S.R."/>
            <person name="Lipzen A."/>
            <person name="Sullivan W."/>
            <person name="Andreopoulos W.B."/>
            <person name="Clum A."/>
            <person name="Lindquist E."/>
            <person name="Daum C."/>
            <person name="Ramamoorthy G.K."/>
            <person name="Gryganskyi A."/>
            <person name="Culley D."/>
            <person name="Magnuson J.K."/>
            <person name="James T.Y."/>
            <person name="O'Malley M.A."/>
            <person name="Stajich J.E."/>
            <person name="Spatafora J.W."/>
            <person name="Visel A."/>
            <person name="Grigoriev I.V."/>
        </authorList>
    </citation>
    <scope>NUCLEOTIDE SEQUENCE [LARGE SCALE GENOMIC DNA]</scope>
    <source>
        <strain evidence="2 3">CBS 931.73</strain>
    </source>
</reference>
<feature type="domain" description="Rhodanese" evidence="1">
    <location>
        <begin position="36"/>
        <end position="133"/>
    </location>
</feature>
<proteinExistence type="predicted"/>
<dbReference type="Pfam" id="PF00581">
    <property type="entry name" value="Rhodanese"/>
    <property type="match status" value="1"/>
</dbReference>
<name>A0A1Y1X6I1_9FUNG</name>